<name>A0ABV8UJJ4_9PROT</name>
<dbReference type="Gene3D" id="3.40.50.150">
    <property type="entry name" value="Vaccinia Virus protein VP39"/>
    <property type="match status" value="1"/>
</dbReference>
<dbReference type="GO" id="GO:0032259">
    <property type="term" value="P:methylation"/>
    <property type="evidence" value="ECO:0007669"/>
    <property type="project" value="UniProtKB-KW"/>
</dbReference>
<dbReference type="GO" id="GO:0008168">
    <property type="term" value="F:methyltransferase activity"/>
    <property type="evidence" value="ECO:0007669"/>
    <property type="project" value="UniProtKB-KW"/>
</dbReference>
<gene>
    <name evidence="3" type="ORF">ACFOW6_03675</name>
</gene>
<reference evidence="4" key="1">
    <citation type="journal article" date="2019" name="Int. J. Syst. Evol. Microbiol.">
        <title>The Global Catalogue of Microorganisms (GCM) 10K type strain sequencing project: providing services to taxonomists for standard genome sequencing and annotation.</title>
        <authorList>
            <consortium name="The Broad Institute Genomics Platform"/>
            <consortium name="The Broad Institute Genome Sequencing Center for Infectious Disease"/>
            <person name="Wu L."/>
            <person name="Ma J."/>
        </authorList>
    </citation>
    <scope>NUCLEOTIDE SEQUENCE [LARGE SCALE GENOMIC DNA]</scope>
    <source>
        <strain evidence="4">CECT 8472</strain>
    </source>
</reference>
<keyword evidence="1 3" id="KW-0489">Methyltransferase</keyword>
<evidence type="ECO:0000256" key="2">
    <source>
        <dbReference type="ARBA" id="ARBA00022679"/>
    </source>
</evidence>
<evidence type="ECO:0000256" key="1">
    <source>
        <dbReference type="ARBA" id="ARBA00022603"/>
    </source>
</evidence>
<dbReference type="PANTHER" id="PTHR43648:SF1">
    <property type="entry name" value="ELECTRON TRANSFER FLAVOPROTEIN BETA SUBUNIT LYSINE METHYLTRANSFERASE"/>
    <property type="match status" value="1"/>
</dbReference>
<dbReference type="RefSeq" id="WP_382420968.1">
    <property type="nucleotide sequence ID" value="NZ_JBHSCW010000001.1"/>
</dbReference>
<evidence type="ECO:0000313" key="4">
    <source>
        <dbReference type="Proteomes" id="UP001595799"/>
    </source>
</evidence>
<dbReference type="InterPro" id="IPR050078">
    <property type="entry name" value="Ribosomal_L11_MeTrfase_PrmA"/>
</dbReference>
<dbReference type="Pfam" id="PF06325">
    <property type="entry name" value="PrmA"/>
    <property type="match status" value="1"/>
</dbReference>
<keyword evidence="4" id="KW-1185">Reference proteome</keyword>
<organism evidence="3 4">
    <name type="scientific">Fodinicurvata halophila</name>
    <dbReference type="NCBI Taxonomy" id="1419723"/>
    <lineage>
        <taxon>Bacteria</taxon>
        <taxon>Pseudomonadati</taxon>
        <taxon>Pseudomonadota</taxon>
        <taxon>Alphaproteobacteria</taxon>
        <taxon>Rhodospirillales</taxon>
        <taxon>Rhodovibrionaceae</taxon>
        <taxon>Fodinicurvata</taxon>
    </lineage>
</organism>
<sequence>MNRPTASPSPARTFVRDNTAVETPSLVPEIPLRLASKVMPLWHATEEEMEQLNIPPPYWAFAWAGGQALTRYLLDNPACVRGKRVLDFASGSGLSAIAAARCGAAHVTASEIDPLALAAIELNAELNGVSLELLGEDCLLQDGTDWNLLLAGDVCYEQPMAEQAFAWLRRQASAGAEVLMGDPGRSYLPADGLESVAVYRVPTNRELEDSEVRRTTVWRVLPDGEN</sequence>
<evidence type="ECO:0000313" key="3">
    <source>
        <dbReference type="EMBL" id="MFC4350638.1"/>
    </source>
</evidence>
<accession>A0ABV8UJJ4</accession>
<dbReference type="InterPro" id="IPR029063">
    <property type="entry name" value="SAM-dependent_MTases_sf"/>
</dbReference>
<dbReference type="EMBL" id="JBHSCW010000001">
    <property type="protein sequence ID" value="MFC4350638.1"/>
    <property type="molecule type" value="Genomic_DNA"/>
</dbReference>
<protein>
    <submittedName>
        <fullName evidence="3">Class I SAM-dependent methyltransferase</fullName>
    </submittedName>
</protein>
<proteinExistence type="predicted"/>
<keyword evidence="2" id="KW-0808">Transferase</keyword>
<dbReference type="Proteomes" id="UP001595799">
    <property type="component" value="Unassembled WGS sequence"/>
</dbReference>
<dbReference type="SUPFAM" id="SSF53335">
    <property type="entry name" value="S-adenosyl-L-methionine-dependent methyltransferases"/>
    <property type="match status" value="1"/>
</dbReference>
<comment type="caution">
    <text evidence="3">The sequence shown here is derived from an EMBL/GenBank/DDBJ whole genome shotgun (WGS) entry which is preliminary data.</text>
</comment>
<dbReference type="PANTHER" id="PTHR43648">
    <property type="entry name" value="ELECTRON TRANSFER FLAVOPROTEIN BETA SUBUNIT LYSINE METHYLTRANSFERASE"/>
    <property type="match status" value="1"/>
</dbReference>